<dbReference type="PANTHER" id="PTHR43685">
    <property type="entry name" value="GLYCOSYLTRANSFERASE"/>
    <property type="match status" value="1"/>
</dbReference>
<sequence>MLVSVIIPAFNVAGCLDRAIDSVLAQTIADFEIIVVDDASSDTTADLVRRRAAEDSRIRLLQNPANSGPSVARNRGIAAARAKWVAILDADDAYEPDRLAALCAIGEAEQAALVADNLVLYDAAAGLRIGVGLEDRSEGAVETVSVEDFLRNCITGRSPFDLGQLKGLMRHDFLLEHELHYPDDLRHGEDFDLYARLLLAGGRFVLIGKPYYLFTQRVGKVSAKPSGFSRTIANYDGMRNATLALLSHPAVRGNAVREDLLRARANAIRWHKSGTVLGGLLQSRDVPGLLRACLMDWRIGAVLVRKLAGRLSRGAFASSMQSMLIAAVAVRLLDDAA</sequence>
<dbReference type="EMBL" id="WTVP01000002">
    <property type="protein sequence ID" value="NMG14121.1"/>
    <property type="molecule type" value="Genomic_DNA"/>
</dbReference>
<dbReference type="SUPFAM" id="SSF53448">
    <property type="entry name" value="Nucleotide-diphospho-sugar transferases"/>
    <property type="match status" value="1"/>
</dbReference>
<dbReference type="InterPro" id="IPR029044">
    <property type="entry name" value="Nucleotide-diphossugar_trans"/>
</dbReference>
<name>A0ABX1NQA4_9RHOO</name>
<feature type="domain" description="Glycosyltransferase 2-like" evidence="1">
    <location>
        <begin position="4"/>
        <end position="123"/>
    </location>
</feature>
<keyword evidence="3" id="KW-1185">Reference proteome</keyword>
<dbReference type="CDD" id="cd00761">
    <property type="entry name" value="Glyco_tranf_GTA_type"/>
    <property type="match status" value="1"/>
</dbReference>
<dbReference type="Pfam" id="PF00535">
    <property type="entry name" value="Glycos_transf_2"/>
    <property type="match status" value="1"/>
</dbReference>
<dbReference type="PANTHER" id="PTHR43685:SF2">
    <property type="entry name" value="GLYCOSYLTRANSFERASE 2-LIKE DOMAIN-CONTAINING PROTEIN"/>
    <property type="match status" value="1"/>
</dbReference>
<gene>
    <name evidence="2" type="ORF">GPA24_00910</name>
</gene>
<organism evidence="2 3">
    <name type="scientific">Aromatoleum bremense</name>
    <dbReference type="NCBI Taxonomy" id="76115"/>
    <lineage>
        <taxon>Bacteria</taxon>
        <taxon>Pseudomonadati</taxon>
        <taxon>Pseudomonadota</taxon>
        <taxon>Betaproteobacteria</taxon>
        <taxon>Rhodocyclales</taxon>
        <taxon>Rhodocyclaceae</taxon>
        <taxon>Aromatoleum</taxon>
    </lineage>
</organism>
<comment type="caution">
    <text evidence="2">The sequence shown here is derived from an EMBL/GenBank/DDBJ whole genome shotgun (WGS) entry which is preliminary data.</text>
</comment>
<evidence type="ECO:0000259" key="1">
    <source>
        <dbReference type="Pfam" id="PF00535"/>
    </source>
</evidence>
<protein>
    <submittedName>
        <fullName evidence="2">Glycosyltransferase</fullName>
    </submittedName>
</protein>
<evidence type="ECO:0000313" key="2">
    <source>
        <dbReference type="EMBL" id="NMG14121.1"/>
    </source>
</evidence>
<dbReference type="InterPro" id="IPR001173">
    <property type="entry name" value="Glyco_trans_2-like"/>
</dbReference>
<reference evidence="2 3" key="1">
    <citation type="submission" date="2019-12" db="EMBL/GenBank/DDBJ databases">
        <title>Comparative genomics gives insights into the taxonomy of the Azoarcus-Aromatoleum group and reveals separate origins of nif in the plant-associated Azoarcus and non-plant-associated Aromatoleum sub-groups.</title>
        <authorList>
            <person name="Lafos M."/>
            <person name="Maluk M."/>
            <person name="Batista M."/>
            <person name="Junghare M."/>
            <person name="Carmona M."/>
            <person name="Faoro H."/>
            <person name="Cruz L.M."/>
            <person name="Battistoni F."/>
            <person name="De Souza E."/>
            <person name="Pedrosa F."/>
            <person name="Chen W.-M."/>
            <person name="Poole P.S."/>
            <person name="Dixon R.A."/>
            <person name="James E.K."/>
        </authorList>
    </citation>
    <scope>NUCLEOTIDE SEQUENCE [LARGE SCALE GENOMIC DNA]</scope>
    <source>
        <strain evidence="2 3">PbN1</strain>
    </source>
</reference>
<accession>A0ABX1NQA4</accession>
<dbReference type="Proteomes" id="UP000633943">
    <property type="component" value="Unassembled WGS sequence"/>
</dbReference>
<dbReference type="Gene3D" id="3.90.550.10">
    <property type="entry name" value="Spore Coat Polysaccharide Biosynthesis Protein SpsA, Chain A"/>
    <property type="match status" value="1"/>
</dbReference>
<dbReference type="InterPro" id="IPR050834">
    <property type="entry name" value="Glycosyltransf_2"/>
</dbReference>
<dbReference type="RefSeq" id="WP_169200968.1">
    <property type="nucleotide sequence ID" value="NZ_CP059467.1"/>
</dbReference>
<proteinExistence type="predicted"/>
<evidence type="ECO:0000313" key="3">
    <source>
        <dbReference type="Proteomes" id="UP000633943"/>
    </source>
</evidence>